<dbReference type="Gene3D" id="1.25.40.10">
    <property type="entry name" value="Tetratricopeptide repeat domain"/>
    <property type="match status" value="2"/>
</dbReference>
<sequence>MPENKFLKDVQLTPSKLKLEGDSIRFTVMGTIPIESVLTPKNPKVSLSYHAEGNELSLGELELKREVASYKYEGRFSLKFEPWMTGATLEVFFYQGKKEDLKPFEKQVLAKGVIAPQLMVKLGEVYPDEPIPVVGLFITSGALDKELIRNEEFSFLFDLGSSAYKSSDANLATLKRLDAFLEANPDVQDFKITGLQSPEIGEGRDASLGMKRAESVSKMLGARVSRLSESQFKMDSRRNDWFDLRLLLRDYKGISTNRKDELYAVLMNQESYLEQNERLKKIPGFSQVAQDLYPRLRAARVEITSKPRAGLDMQQSIKLKEALTKNDGTNALSFAEWALAAESTQSIEEKAAIYSKMTEFFRSPLPYNNMAVVRMRQAQRTLDQGSKEILWEEALRLLAQAYRIEPTPHTLHNQGQILALMGDYWEAYKKLSDASTMSLNPNFLQHNEALRGALDILRGDYKLATLRFDYRFTDPKDFFNKGIAYYMLGDFPNANMAFEESVIQGRSFGYGYYGLAMIAAAGGQQEVALIQLKKAIESNRQLASRAYTDPLFYEIRESSEFAAALTEK</sequence>
<dbReference type="InterPro" id="IPR011990">
    <property type="entry name" value="TPR-like_helical_dom_sf"/>
</dbReference>
<reference evidence="1 2" key="1">
    <citation type="submission" date="2021-03" db="EMBL/GenBank/DDBJ databases">
        <title>novel species isolated from a fishpond in China.</title>
        <authorList>
            <person name="Lu H."/>
            <person name="Cai Z."/>
        </authorList>
    </citation>
    <scope>NUCLEOTIDE SEQUENCE [LARGE SCALE GENOMIC DNA]</scope>
    <source>
        <strain evidence="1 2">JCM 31546</strain>
    </source>
</reference>
<dbReference type="SMART" id="SM00028">
    <property type="entry name" value="TPR"/>
    <property type="match status" value="3"/>
</dbReference>
<gene>
    <name evidence="1" type="ORF">J0A67_11065</name>
</gene>
<dbReference type="NCBIfam" id="NF047558">
    <property type="entry name" value="TPR_END_plus"/>
    <property type="match status" value="1"/>
</dbReference>
<proteinExistence type="predicted"/>
<evidence type="ECO:0000313" key="1">
    <source>
        <dbReference type="EMBL" id="MBN7801403.1"/>
    </source>
</evidence>
<dbReference type="Proteomes" id="UP000664698">
    <property type="component" value="Unassembled WGS sequence"/>
</dbReference>
<dbReference type="SUPFAM" id="SSF48452">
    <property type="entry name" value="TPR-like"/>
    <property type="match status" value="2"/>
</dbReference>
<name>A0ABS3BQ12_9BACT</name>
<dbReference type="RefSeq" id="WP_206569394.1">
    <property type="nucleotide sequence ID" value="NZ_JAFKCW010000002.1"/>
</dbReference>
<evidence type="ECO:0000313" key="2">
    <source>
        <dbReference type="Proteomes" id="UP000664698"/>
    </source>
</evidence>
<protein>
    <submittedName>
        <fullName evidence="1">Tetratricopeptide repeat protein</fullName>
    </submittedName>
</protein>
<organism evidence="1 2">
    <name type="scientific">Algoriphagus aestuariicola</name>
    <dbReference type="NCBI Taxonomy" id="1852016"/>
    <lineage>
        <taxon>Bacteria</taxon>
        <taxon>Pseudomonadati</taxon>
        <taxon>Bacteroidota</taxon>
        <taxon>Cytophagia</taxon>
        <taxon>Cytophagales</taxon>
        <taxon>Cyclobacteriaceae</taxon>
        <taxon>Algoriphagus</taxon>
    </lineage>
</organism>
<keyword evidence="2" id="KW-1185">Reference proteome</keyword>
<comment type="caution">
    <text evidence="1">The sequence shown here is derived from an EMBL/GenBank/DDBJ whole genome shotgun (WGS) entry which is preliminary data.</text>
</comment>
<accession>A0ABS3BQ12</accession>
<dbReference type="InterPro" id="IPR019734">
    <property type="entry name" value="TPR_rpt"/>
</dbReference>
<dbReference type="EMBL" id="JAFKCW010000002">
    <property type="protein sequence ID" value="MBN7801403.1"/>
    <property type="molecule type" value="Genomic_DNA"/>
</dbReference>